<reference evidence="6 7" key="1">
    <citation type="journal article" date="2008" name="Environ. Microbiol.">
        <title>The genome of Erwinia tasmaniensis strain Et1/99, a non-pathogenic bacterium in the genus Erwinia.</title>
        <authorList>
            <person name="Kube M."/>
            <person name="Migdoll A.M."/>
            <person name="Mueller I."/>
            <person name="Kuhl H."/>
            <person name="Beck A."/>
            <person name="Reinhardt R."/>
            <person name="Geider K."/>
        </authorList>
    </citation>
    <scope>NUCLEOTIDE SEQUENCE [LARGE SCALE GENOMIC DNA]</scope>
    <source>
        <strain evidence="7">DSM 17950 / CFBP 7177 / CIP 109463 / NCPPB 4357 / Et1/99</strain>
    </source>
</reference>
<evidence type="ECO:0000256" key="3">
    <source>
        <dbReference type="ARBA" id="ARBA00023125"/>
    </source>
</evidence>
<gene>
    <name evidence="6" type="ordered locus">ETA_33520</name>
</gene>
<dbReference type="InterPro" id="IPR000847">
    <property type="entry name" value="LysR_HTH_N"/>
</dbReference>
<feature type="domain" description="HTH lysR-type" evidence="5">
    <location>
        <begin position="5"/>
        <end position="62"/>
    </location>
</feature>
<keyword evidence="3" id="KW-0238">DNA-binding</keyword>
<name>B2VHH8_ERWT9</name>
<dbReference type="PROSITE" id="PS50931">
    <property type="entry name" value="HTH_LYSR"/>
    <property type="match status" value="1"/>
</dbReference>
<evidence type="ECO:0000256" key="2">
    <source>
        <dbReference type="ARBA" id="ARBA00023015"/>
    </source>
</evidence>
<comment type="similarity">
    <text evidence="1">Belongs to the LysR transcriptional regulatory family.</text>
</comment>
<dbReference type="HOGENOM" id="CLU_039613_39_0_6"/>
<evidence type="ECO:0000259" key="5">
    <source>
        <dbReference type="PROSITE" id="PS50931"/>
    </source>
</evidence>
<dbReference type="STRING" id="465817.ETA_33520"/>
<sequence>MSVMMDLNLVRVFIAIYETRSVSGAAARLFITQPSASYALARLRVETDNELFKRSRKGMLPTPTANQLYEVFKKSISGIEKAVADTRSFSPETSFHRFRLALSDLGELLLLPRLVKHLRTVAPNVRLEVIPVEMHKMDEWLLTGHIDAALCSRNERISLAQRDRIMDERYVCLLNNQHPRIGDTLTLPAWLNEQHIMVSASSGHYMVEERIKEYGFERRIALEVPHFAALGELIASSELLVLLPFSAAKVYAARGNGRIVELPFELPNLEVYLYGHPEIGDITAKTWFYNTLKNACPLLMEP</sequence>
<accession>B2VHH8</accession>
<evidence type="ECO:0000313" key="6">
    <source>
        <dbReference type="EMBL" id="CAO98398.1"/>
    </source>
</evidence>
<keyword evidence="2" id="KW-0805">Transcription regulation</keyword>
<keyword evidence="7" id="KW-1185">Reference proteome</keyword>
<dbReference type="Gene3D" id="3.40.190.10">
    <property type="entry name" value="Periplasmic binding protein-like II"/>
    <property type="match status" value="2"/>
</dbReference>
<dbReference type="GO" id="GO:0003677">
    <property type="term" value="F:DNA binding"/>
    <property type="evidence" value="ECO:0007669"/>
    <property type="project" value="UniProtKB-KW"/>
</dbReference>
<dbReference type="PANTHER" id="PTHR30118:SF15">
    <property type="entry name" value="TRANSCRIPTIONAL REGULATORY PROTEIN"/>
    <property type="match status" value="1"/>
</dbReference>
<dbReference type="Proteomes" id="UP000001726">
    <property type="component" value="Chromosome"/>
</dbReference>
<dbReference type="GO" id="GO:0003700">
    <property type="term" value="F:DNA-binding transcription factor activity"/>
    <property type="evidence" value="ECO:0007669"/>
    <property type="project" value="InterPro"/>
</dbReference>
<keyword evidence="4" id="KW-0804">Transcription</keyword>
<dbReference type="Pfam" id="PF00126">
    <property type="entry name" value="HTH_1"/>
    <property type="match status" value="1"/>
</dbReference>
<dbReference type="SUPFAM" id="SSF46785">
    <property type="entry name" value="Winged helix' DNA-binding domain"/>
    <property type="match status" value="1"/>
</dbReference>
<dbReference type="InterPro" id="IPR036390">
    <property type="entry name" value="WH_DNA-bd_sf"/>
</dbReference>
<dbReference type="EMBL" id="CU468135">
    <property type="protein sequence ID" value="CAO98398.1"/>
    <property type="molecule type" value="Genomic_DNA"/>
</dbReference>
<protein>
    <submittedName>
        <fullName evidence="6">Transcriptional regulator, LysR family</fullName>
    </submittedName>
</protein>
<dbReference type="PANTHER" id="PTHR30118">
    <property type="entry name" value="HTH-TYPE TRANSCRIPTIONAL REGULATOR LEUO-RELATED"/>
    <property type="match status" value="1"/>
</dbReference>
<dbReference type="KEGG" id="eta:ETA_33520"/>
<dbReference type="Gene3D" id="1.10.10.10">
    <property type="entry name" value="Winged helix-like DNA-binding domain superfamily/Winged helix DNA-binding domain"/>
    <property type="match status" value="1"/>
</dbReference>
<dbReference type="InterPro" id="IPR005119">
    <property type="entry name" value="LysR_subst-bd"/>
</dbReference>
<dbReference type="InterPro" id="IPR036388">
    <property type="entry name" value="WH-like_DNA-bd_sf"/>
</dbReference>
<dbReference type="SUPFAM" id="SSF53850">
    <property type="entry name" value="Periplasmic binding protein-like II"/>
    <property type="match status" value="1"/>
</dbReference>
<dbReference type="eggNOG" id="COG0583">
    <property type="taxonomic scope" value="Bacteria"/>
</dbReference>
<dbReference type="AlphaFoldDB" id="B2VHH8"/>
<organism evidence="6 7">
    <name type="scientific">Erwinia tasmaniensis (strain DSM 17950 / CFBP 7177 / CIP 109463 / NCPPB 4357 / Et1/99)</name>
    <dbReference type="NCBI Taxonomy" id="465817"/>
    <lineage>
        <taxon>Bacteria</taxon>
        <taxon>Pseudomonadati</taxon>
        <taxon>Pseudomonadota</taxon>
        <taxon>Gammaproteobacteria</taxon>
        <taxon>Enterobacterales</taxon>
        <taxon>Erwiniaceae</taxon>
        <taxon>Erwinia</taxon>
    </lineage>
</organism>
<dbReference type="CDD" id="cd08459">
    <property type="entry name" value="PBP2_DntR_NahR_LinR_like"/>
    <property type="match status" value="1"/>
</dbReference>
<dbReference type="InterPro" id="IPR050389">
    <property type="entry name" value="LysR-type_TF"/>
</dbReference>
<evidence type="ECO:0000313" key="7">
    <source>
        <dbReference type="Proteomes" id="UP000001726"/>
    </source>
</evidence>
<evidence type="ECO:0000256" key="4">
    <source>
        <dbReference type="ARBA" id="ARBA00023163"/>
    </source>
</evidence>
<dbReference type="RefSeq" id="WP_012443021.1">
    <property type="nucleotide sequence ID" value="NC_010694.1"/>
</dbReference>
<proteinExistence type="inferred from homology"/>
<dbReference type="Pfam" id="PF03466">
    <property type="entry name" value="LysR_substrate"/>
    <property type="match status" value="1"/>
</dbReference>
<evidence type="ECO:0000256" key="1">
    <source>
        <dbReference type="ARBA" id="ARBA00009437"/>
    </source>
</evidence>